<dbReference type="Proteomes" id="UP000724584">
    <property type="component" value="Unassembled WGS sequence"/>
</dbReference>
<comment type="caution">
    <text evidence="1">The sequence shown here is derived from an EMBL/GenBank/DDBJ whole genome shotgun (WGS) entry which is preliminary data.</text>
</comment>
<gene>
    <name evidence="1" type="ORF">F5144DRAFT_577929</name>
</gene>
<sequence length="345" mass="38238">MADGEPVDGSIWFYGPTNIAPIPFAVLFGVSAIFHLWQCAHYKAFKVTAYLPFCCVLFTAGFALREVGAFNIGNVNVYLASTLLIYMSPPILELANYHILGRTLYYVPYFSPIHPGRVLTTLGSLSAVVEILNALGVAYLATSRTPGGKRYELGHNLLRASLALQLAVIALFYTLAGLFHARCARAGVAHPRVRAVLYSLYGSMLLILARTIYRAVEHFAAPMVVIGAGGGDGGDEAWRSLSPVIRYEWFFWVFEAAPMLVNVLMWNARHPRRYLPQSYKRYLAQDGETELDGPGWADKRNLVMTVVDPFGVVAMCEKDRRGEPFWEENGYHHVLGGKAGQQEAV</sequence>
<evidence type="ECO:0000313" key="2">
    <source>
        <dbReference type="Proteomes" id="UP000724584"/>
    </source>
</evidence>
<reference evidence="1 2" key="1">
    <citation type="journal article" date="2021" name="Nat. Commun.">
        <title>Genetic determinants of endophytism in the Arabidopsis root mycobiome.</title>
        <authorList>
            <person name="Mesny F."/>
            <person name="Miyauchi S."/>
            <person name="Thiergart T."/>
            <person name="Pickel B."/>
            <person name="Atanasova L."/>
            <person name="Karlsson M."/>
            <person name="Huettel B."/>
            <person name="Barry K.W."/>
            <person name="Haridas S."/>
            <person name="Chen C."/>
            <person name="Bauer D."/>
            <person name="Andreopoulos W."/>
            <person name="Pangilinan J."/>
            <person name="LaButti K."/>
            <person name="Riley R."/>
            <person name="Lipzen A."/>
            <person name="Clum A."/>
            <person name="Drula E."/>
            <person name="Henrissat B."/>
            <person name="Kohler A."/>
            <person name="Grigoriev I.V."/>
            <person name="Martin F.M."/>
            <person name="Hacquard S."/>
        </authorList>
    </citation>
    <scope>NUCLEOTIDE SEQUENCE [LARGE SCALE GENOMIC DNA]</scope>
    <source>
        <strain evidence="1 2">MPI-SDFR-AT-0079</strain>
    </source>
</reference>
<proteinExistence type="predicted"/>
<keyword evidence="2" id="KW-1185">Reference proteome</keyword>
<organism evidence="1 2">
    <name type="scientific">Chaetomium tenue</name>
    <dbReference type="NCBI Taxonomy" id="1854479"/>
    <lineage>
        <taxon>Eukaryota</taxon>
        <taxon>Fungi</taxon>
        <taxon>Dikarya</taxon>
        <taxon>Ascomycota</taxon>
        <taxon>Pezizomycotina</taxon>
        <taxon>Sordariomycetes</taxon>
        <taxon>Sordariomycetidae</taxon>
        <taxon>Sordariales</taxon>
        <taxon>Chaetomiaceae</taxon>
        <taxon>Chaetomium</taxon>
    </lineage>
</organism>
<evidence type="ECO:0000313" key="1">
    <source>
        <dbReference type="EMBL" id="KAH6628081.1"/>
    </source>
</evidence>
<name>A0ACB7P233_9PEZI</name>
<accession>A0ACB7P233</accession>
<protein>
    <submittedName>
        <fullName evidence="1">Uncharacterized protein</fullName>
    </submittedName>
</protein>
<dbReference type="EMBL" id="JAGIZQ010000005">
    <property type="protein sequence ID" value="KAH6628081.1"/>
    <property type="molecule type" value="Genomic_DNA"/>
</dbReference>